<feature type="domain" description="HTH deoR-type" evidence="3">
    <location>
        <begin position="2"/>
        <end position="61"/>
    </location>
</feature>
<dbReference type="InterPro" id="IPR028349">
    <property type="entry name" value="PafC-like"/>
</dbReference>
<keyword evidence="1" id="KW-0805">Transcription regulation</keyword>
<dbReference type="InterPro" id="IPR013196">
    <property type="entry name" value="HTH_11"/>
</dbReference>
<keyword evidence="2" id="KW-0804">Transcription</keyword>
<dbReference type="InterPro" id="IPR001034">
    <property type="entry name" value="DeoR_HTH"/>
</dbReference>
<comment type="caution">
    <text evidence="4">The sequence shown here is derived from an EMBL/GenBank/DDBJ whole genome shotgun (WGS) entry which is preliminary data.</text>
</comment>
<dbReference type="Gene3D" id="1.10.10.10">
    <property type="entry name" value="Winged helix-like DNA-binding domain superfamily/Winged helix DNA-binding domain"/>
    <property type="match status" value="1"/>
</dbReference>
<protein>
    <submittedName>
        <fullName evidence="4">YafY family transcriptional regulator</fullName>
    </submittedName>
</protein>
<reference evidence="4" key="2">
    <citation type="submission" date="2021-04" db="EMBL/GenBank/DDBJ databases">
        <authorList>
            <person name="Dong X."/>
        </authorList>
    </citation>
    <scope>NUCLEOTIDE SEQUENCE</scope>
    <source>
        <strain evidence="4">ZWT</strain>
    </source>
</reference>
<dbReference type="PROSITE" id="PS51000">
    <property type="entry name" value="HTH_DEOR_2"/>
    <property type="match status" value="1"/>
</dbReference>
<proteinExistence type="predicted"/>
<dbReference type="InterPro" id="IPR026881">
    <property type="entry name" value="WYL_dom"/>
</dbReference>
<dbReference type="PANTHER" id="PTHR34580:SF1">
    <property type="entry name" value="PROTEIN PAFC"/>
    <property type="match status" value="1"/>
</dbReference>
<dbReference type="InterPro" id="IPR036388">
    <property type="entry name" value="WH-like_DNA-bd_sf"/>
</dbReference>
<evidence type="ECO:0000259" key="3">
    <source>
        <dbReference type="PROSITE" id="PS51000"/>
    </source>
</evidence>
<evidence type="ECO:0000313" key="5">
    <source>
        <dbReference type="Proteomes" id="UP001056429"/>
    </source>
</evidence>
<dbReference type="InterPro" id="IPR051534">
    <property type="entry name" value="CBASS_pafABC_assoc_protein"/>
</dbReference>
<keyword evidence="5" id="KW-1185">Reference proteome</keyword>
<evidence type="ECO:0000313" key="4">
    <source>
        <dbReference type="EMBL" id="MCM1989574.1"/>
    </source>
</evidence>
<dbReference type="PROSITE" id="PS52050">
    <property type="entry name" value="WYL"/>
    <property type="match status" value="1"/>
</dbReference>
<dbReference type="GO" id="GO:0003700">
    <property type="term" value="F:DNA-binding transcription factor activity"/>
    <property type="evidence" value="ECO:0007669"/>
    <property type="project" value="InterPro"/>
</dbReference>
<dbReference type="SMART" id="SM00420">
    <property type="entry name" value="HTH_DEOR"/>
    <property type="match status" value="1"/>
</dbReference>
<dbReference type="InterPro" id="IPR057727">
    <property type="entry name" value="WCX_dom"/>
</dbReference>
<evidence type="ECO:0000256" key="2">
    <source>
        <dbReference type="ARBA" id="ARBA00023163"/>
    </source>
</evidence>
<accession>A0A9J6P045</accession>
<dbReference type="AlphaFoldDB" id="A0A9J6P045"/>
<dbReference type="Proteomes" id="UP001056429">
    <property type="component" value="Unassembled WGS sequence"/>
</dbReference>
<dbReference type="Pfam" id="PF08279">
    <property type="entry name" value="HTH_11"/>
    <property type="match status" value="1"/>
</dbReference>
<dbReference type="PANTHER" id="PTHR34580">
    <property type="match status" value="1"/>
</dbReference>
<dbReference type="PIRSF" id="PIRSF016838">
    <property type="entry name" value="PafC"/>
    <property type="match status" value="1"/>
</dbReference>
<reference evidence="4" key="1">
    <citation type="journal article" date="2021" name="mSystems">
        <title>Bacteria and Archaea Synergistically Convert Glycine Betaine to Biogenic Methane in the Formosa Cold Seep of the South China Sea.</title>
        <authorList>
            <person name="Li L."/>
            <person name="Zhang W."/>
            <person name="Zhang S."/>
            <person name="Song L."/>
            <person name="Sun Q."/>
            <person name="Zhang H."/>
            <person name="Xiang H."/>
            <person name="Dong X."/>
        </authorList>
    </citation>
    <scope>NUCLEOTIDE SEQUENCE</scope>
    <source>
        <strain evidence="4">ZWT</strain>
    </source>
</reference>
<dbReference type="RefSeq" id="WP_250858565.1">
    <property type="nucleotide sequence ID" value="NZ_JAGSOJ010000001.1"/>
</dbReference>
<name>A0A9J6P045_9CLOT</name>
<organism evidence="4 5">
    <name type="scientific">Oceanirhabdus seepicola</name>
    <dbReference type="NCBI Taxonomy" id="2828781"/>
    <lineage>
        <taxon>Bacteria</taxon>
        <taxon>Bacillati</taxon>
        <taxon>Bacillota</taxon>
        <taxon>Clostridia</taxon>
        <taxon>Eubacteriales</taxon>
        <taxon>Clostridiaceae</taxon>
        <taxon>Oceanirhabdus</taxon>
    </lineage>
</organism>
<evidence type="ECO:0000256" key="1">
    <source>
        <dbReference type="ARBA" id="ARBA00023015"/>
    </source>
</evidence>
<dbReference type="Pfam" id="PF13280">
    <property type="entry name" value="WYL"/>
    <property type="match status" value="1"/>
</dbReference>
<dbReference type="EMBL" id="JAGSOJ010000001">
    <property type="protein sequence ID" value="MCM1989574.1"/>
    <property type="molecule type" value="Genomic_DNA"/>
</dbReference>
<dbReference type="Pfam" id="PF25583">
    <property type="entry name" value="WCX"/>
    <property type="match status" value="1"/>
</dbReference>
<sequence length="309" mass="35969">MKIDRLLAIITYLLNRDVVTGKYLAEKFDVSERTIQRDVETINLAGIPITSIRGSNGGYKILDTYRLSKQTSTEKDLESITLALRSLNSAMEDERVSDTLEKVKSIGSSKTSSSITVDFGVAKENKKVVEYIKIMENAISNKIRIEFSYINAENYATLRTVEPISLKFKWYSWYLVAYCTEKNQYRIFKLMRMENLKQTNLQFANNHDNNPNLFDDLMNRDNRKYIDIVFRCNKSISTAISEYMPGVKFTEMTGENYKAELTVTENERMWFAFMLSFGDDIEVIEPEHLQRRLVEHAKKIINKYEIPDK</sequence>
<dbReference type="SUPFAM" id="SSF46785">
    <property type="entry name" value="Winged helix' DNA-binding domain"/>
    <property type="match status" value="1"/>
</dbReference>
<dbReference type="InterPro" id="IPR036390">
    <property type="entry name" value="WH_DNA-bd_sf"/>
</dbReference>
<gene>
    <name evidence="4" type="ORF">KDK92_07460</name>
</gene>